<dbReference type="EMBL" id="CP021978">
    <property type="protein sequence ID" value="QCD57172.1"/>
    <property type="molecule type" value="Genomic_DNA"/>
</dbReference>
<dbReference type="SUPFAM" id="SSF56349">
    <property type="entry name" value="DNA breaking-rejoining enzymes"/>
    <property type="match status" value="1"/>
</dbReference>
<dbReference type="AlphaFoldDB" id="A0A6G5RHX3"/>
<keyword evidence="1" id="KW-0233">DNA recombination</keyword>
<reference evidence="2 3" key="1">
    <citation type="submission" date="2017-06" db="EMBL/GenBank/DDBJ databases">
        <title>Complete Genome Sequence of Streptomyces hawaiiensis NRRL 15010 and insights into acyldepsipeptides biosynthesis.</title>
        <authorList>
            <person name="Mariita R.M."/>
            <person name="Sello J.K."/>
        </authorList>
    </citation>
    <scope>NUCLEOTIDE SEQUENCE [LARGE SCALE GENOMIC DNA]</scope>
    <source>
        <strain evidence="2 3">ATCC 12236</strain>
    </source>
</reference>
<dbReference type="Proteomes" id="UP000495940">
    <property type="component" value="Chromosome"/>
</dbReference>
<accession>A0A6G5RHX3</accession>
<dbReference type="GO" id="GO:0015074">
    <property type="term" value="P:DNA integration"/>
    <property type="evidence" value="ECO:0007669"/>
    <property type="project" value="InterPro"/>
</dbReference>
<name>A0A6G5RHX3_9ACTN</name>
<evidence type="ECO:0000313" key="2">
    <source>
        <dbReference type="EMBL" id="QCD57172.1"/>
    </source>
</evidence>
<proteinExistence type="predicted"/>
<gene>
    <name evidence="2" type="ORF">CEB94_21750</name>
</gene>
<evidence type="ECO:0000313" key="3">
    <source>
        <dbReference type="Proteomes" id="UP000495940"/>
    </source>
</evidence>
<evidence type="ECO:0000256" key="1">
    <source>
        <dbReference type="ARBA" id="ARBA00023172"/>
    </source>
</evidence>
<dbReference type="InterPro" id="IPR013762">
    <property type="entry name" value="Integrase-like_cat_sf"/>
</dbReference>
<protein>
    <submittedName>
        <fullName evidence="2">Integrase</fullName>
    </submittedName>
</protein>
<organism evidence="2 3">
    <name type="scientific">Streptomyces hawaiiensis</name>
    <dbReference type="NCBI Taxonomy" id="67305"/>
    <lineage>
        <taxon>Bacteria</taxon>
        <taxon>Bacillati</taxon>
        <taxon>Actinomycetota</taxon>
        <taxon>Actinomycetes</taxon>
        <taxon>Kitasatosporales</taxon>
        <taxon>Streptomycetaceae</taxon>
        <taxon>Streptomyces</taxon>
    </lineage>
</organism>
<dbReference type="GO" id="GO:0003677">
    <property type="term" value="F:DNA binding"/>
    <property type="evidence" value="ECO:0007669"/>
    <property type="project" value="InterPro"/>
</dbReference>
<dbReference type="KEGG" id="shaw:CEB94_21750"/>
<keyword evidence="3" id="KW-1185">Reference proteome</keyword>
<dbReference type="Gene3D" id="1.10.443.10">
    <property type="entry name" value="Intergrase catalytic core"/>
    <property type="match status" value="1"/>
</dbReference>
<dbReference type="GO" id="GO:0006310">
    <property type="term" value="P:DNA recombination"/>
    <property type="evidence" value="ECO:0007669"/>
    <property type="project" value="UniProtKB-KW"/>
</dbReference>
<dbReference type="InterPro" id="IPR011010">
    <property type="entry name" value="DNA_brk_join_enz"/>
</dbReference>
<sequence>MRAQPGRPRTAARAAVGLPDGFRFYDLRHTGHTLSTPSGATLKDTMVRAGQSSEKAALIYQHSDEERQREVAAGLDDLVRAERAKCHKDDPAHHSEEVAES</sequence>